<comment type="caution">
    <text evidence="1">The sequence shown here is derived from an EMBL/GenBank/DDBJ whole genome shotgun (WGS) entry which is preliminary data.</text>
</comment>
<name>A0ACB9CT08_CICIN</name>
<proteinExistence type="predicted"/>
<accession>A0ACB9CT08</accession>
<evidence type="ECO:0000313" key="2">
    <source>
        <dbReference type="Proteomes" id="UP001055811"/>
    </source>
</evidence>
<reference evidence="1 2" key="2">
    <citation type="journal article" date="2022" name="Mol. Ecol. Resour.">
        <title>The genomes of chicory, endive, great burdock and yacon provide insights into Asteraceae paleo-polyploidization history and plant inulin production.</title>
        <authorList>
            <person name="Fan W."/>
            <person name="Wang S."/>
            <person name="Wang H."/>
            <person name="Wang A."/>
            <person name="Jiang F."/>
            <person name="Liu H."/>
            <person name="Zhao H."/>
            <person name="Xu D."/>
            <person name="Zhang Y."/>
        </authorList>
    </citation>
    <scope>NUCLEOTIDE SEQUENCE [LARGE SCALE GENOMIC DNA]</scope>
    <source>
        <strain evidence="2">cv. Punajuju</strain>
        <tissue evidence="1">Leaves</tissue>
    </source>
</reference>
<organism evidence="1 2">
    <name type="scientific">Cichorium intybus</name>
    <name type="common">Chicory</name>
    <dbReference type="NCBI Taxonomy" id="13427"/>
    <lineage>
        <taxon>Eukaryota</taxon>
        <taxon>Viridiplantae</taxon>
        <taxon>Streptophyta</taxon>
        <taxon>Embryophyta</taxon>
        <taxon>Tracheophyta</taxon>
        <taxon>Spermatophyta</taxon>
        <taxon>Magnoliopsida</taxon>
        <taxon>eudicotyledons</taxon>
        <taxon>Gunneridae</taxon>
        <taxon>Pentapetalae</taxon>
        <taxon>asterids</taxon>
        <taxon>campanulids</taxon>
        <taxon>Asterales</taxon>
        <taxon>Asteraceae</taxon>
        <taxon>Cichorioideae</taxon>
        <taxon>Cichorieae</taxon>
        <taxon>Cichoriinae</taxon>
        <taxon>Cichorium</taxon>
    </lineage>
</organism>
<dbReference type="EMBL" id="CM042013">
    <property type="protein sequence ID" value="KAI3737395.1"/>
    <property type="molecule type" value="Genomic_DNA"/>
</dbReference>
<sequence length="549" mass="58972">MGGGELCSRYGNGGCEKLGNLWENLARNLNDSISNSKIGKYFKLQARKTCFTRELRAATATFLTMAYIITVNATILTDSGGTCSASDCTPPPSNRTMAVGSSNCMFKPNIGYENCLSKTKNDLIVATALSSMIGSLAMGIFANLPLALAPGMGPNAYLAYNLVGFHGSGPISYQTAMAIVLVEACVFLVIATFGLRAKLARLVPRSVRLASAAGIGLFIAFVGLQANQGVGLVGPDPNTIVTLAACTSKNLVTGACTDGIMQSPTFWLSLVGFLITCYGLMKDVKGSMIYGILFVTLISWIRHTSVTVFPDTLLGDTKYQYFKKVVDFHKIESTLGAISFTNFNQSEVWVALFTLLYVDILATTGTLYTMAELGGFTDEKGSFQGEYVAYMVDAGTSIVGSTLGVSPIATYIESSAGIREGGRTGLTAILVGFYFFLSIFFIPLFSSVPPWAIGPSLVMVGALMMKVIKDIDWNDIKEGVPAFVTILLMPLTYSISNGIIGGIGMYIALSLYDYGVWWVKWLNKIKKMLSREQNQVAATVAADRIVEVL</sequence>
<gene>
    <name evidence="1" type="ORF">L2E82_27396</name>
</gene>
<keyword evidence="2" id="KW-1185">Reference proteome</keyword>
<protein>
    <submittedName>
        <fullName evidence="1">Uncharacterized protein</fullName>
    </submittedName>
</protein>
<evidence type="ECO:0000313" key="1">
    <source>
        <dbReference type="EMBL" id="KAI3737395.1"/>
    </source>
</evidence>
<dbReference type="Proteomes" id="UP001055811">
    <property type="component" value="Linkage Group LG05"/>
</dbReference>
<reference evidence="2" key="1">
    <citation type="journal article" date="2022" name="Mol. Ecol. Resour.">
        <title>The genomes of chicory, endive, great burdock and yacon provide insights into Asteraceae palaeo-polyploidization history and plant inulin production.</title>
        <authorList>
            <person name="Fan W."/>
            <person name="Wang S."/>
            <person name="Wang H."/>
            <person name="Wang A."/>
            <person name="Jiang F."/>
            <person name="Liu H."/>
            <person name="Zhao H."/>
            <person name="Xu D."/>
            <person name="Zhang Y."/>
        </authorList>
    </citation>
    <scope>NUCLEOTIDE SEQUENCE [LARGE SCALE GENOMIC DNA]</scope>
    <source>
        <strain evidence="2">cv. Punajuju</strain>
    </source>
</reference>